<protein>
    <recommendedName>
        <fullName evidence="10">Major facilitator superfamily (MFS) profile domain-containing protein</fullName>
    </recommendedName>
</protein>
<comment type="similarity">
    <text evidence="2">Belongs to the major facilitator superfamily. Sugar transporter (TC 2.A.1.1) family.</text>
</comment>
<name>J3N9S0_ORYBR</name>
<evidence type="ECO:0000313" key="9">
    <source>
        <dbReference type="Proteomes" id="UP000006038"/>
    </source>
</evidence>
<dbReference type="Proteomes" id="UP000006038">
    <property type="component" value="Chromosome 11"/>
</dbReference>
<accession>J3N9S0</accession>
<dbReference type="Pfam" id="PF00083">
    <property type="entry name" value="Sugar_tr"/>
    <property type="match status" value="1"/>
</dbReference>
<dbReference type="PANTHER" id="PTHR23500:SF463">
    <property type="entry name" value="MAJOR FACILITATOR SUPERFAMILY (MFS) PROFILE DOMAIN-CONTAINING PROTEIN"/>
    <property type="match status" value="1"/>
</dbReference>
<evidence type="ECO:0000256" key="6">
    <source>
        <dbReference type="ARBA" id="ARBA00023136"/>
    </source>
</evidence>
<organism evidence="8">
    <name type="scientific">Oryza brachyantha</name>
    <name type="common">malo sina</name>
    <dbReference type="NCBI Taxonomy" id="4533"/>
    <lineage>
        <taxon>Eukaryota</taxon>
        <taxon>Viridiplantae</taxon>
        <taxon>Streptophyta</taxon>
        <taxon>Embryophyta</taxon>
        <taxon>Tracheophyta</taxon>
        <taxon>Spermatophyta</taxon>
        <taxon>Magnoliopsida</taxon>
        <taxon>Liliopsida</taxon>
        <taxon>Poales</taxon>
        <taxon>Poaceae</taxon>
        <taxon>BOP clade</taxon>
        <taxon>Oryzoideae</taxon>
        <taxon>Oryzeae</taxon>
        <taxon>Oryzinae</taxon>
        <taxon>Oryza</taxon>
    </lineage>
</organism>
<dbReference type="PANTHER" id="PTHR23500">
    <property type="entry name" value="SOLUTE CARRIER FAMILY 2, FACILITATED GLUCOSE TRANSPORTER"/>
    <property type="match status" value="1"/>
</dbReference>
<comment type="subcellular location">
    <subcellularLocation>
        <location evidence="1">Membrane</location>
    </subcellularLocation>
</comment>
<keyword evidence="3" id="KW-0813">Transport</keyword>
<evidence type="ECO:0000256" key="3">
    <source>
        <dbReference type="ARBA" id="ARBA00022448"/>
    </source>
</evidence>
<evidence type="ECO:0000256" key="5">
    <source>
        <dbReference type="ARBA" id="ARBA00022989"/>
    </source>
</evidence>
<feature type="transmembrane region" description="Helical" evidence="7">
    <location>
        <begin position="100"/>
        <end position="118"/>
    </location>
</feature>
<dbReference type="InterPro" id="IPR005828">
    <property type="entry name" value="MFS_sugar_transport-like"/>
</dbReference>
<keyword evidence="4 7" id="KW-0812">Transmembrane</keyword>
<evidence type="ECO:0000256" key="7">
    <source>
        <dbReference type="SAM" id="Phobius"/>
    </source>
</evidence>
<dbReference type="Gene3D" id="1.20.1250.20">
    <property type="entry name" value="MFS general substrate transporter like domains"/>
    <property type="match status" value="1"/>
</dbReference>
<feature type="transmembrane region" description="Helical" evidence="7">
    <location>
        <begin position="31"/>
        <end position="52"/>
    </location>
</feature>
<keyword evidence="5 7" id="KW-1133">Transmembrane helix</keyword>
<dbReference type="HOGENOM" id="CLU_1888931_0_0_1"/>
<dbReference type="eggNOG" id="KOG0254">
    <property type="taxonomic scope" value="Eukaryota"/>
</dbReference>
<dbReference type="InterPro" id="IPR045262">
    <property type="entry name" value="STP/PLT_plant"/>
</dbReference>
<evidence type="ECO:0000256" key="4">
    <source>
        <dbReference type="ARBA" id="ARBA00022692"/>
    </source>
</evidence>
<keyword evidence="6 7" id="KW-0472">Membrane</keyword>
<keyword evidence="9" id="KW-1185">Reference proteome</keyword>
<evidence type="ECO:0008006" key="10">
    <source>
        <dbReference type="Google" id="ProtNLM"/>
    </source>
</evidence>
<reference evidence="8" key="2">
    <citation type="submission" date="2013-04" db="UniProtKB">
        <authorList>
            <consortium name="EnsemblPlants"/>
        </authorList>
    </citation>
    <scope>IDENTIFICATION</scope>
</reference>
<dbReference type="Gramene" id="OB11G25560.1">
    <property type="protein sequence ID" value="OB11G25560.1"/>
    <property type="gene ID" value="OB11G25560"/>
</dbReference>
<reference evidence="8" key="1">
    <citation type="journal article" date="2013" name="Nat. Commun.">
        <title>Whole-genome sequencing of Oryza brachyantha reveals mechanisms underlying Oryza genome evolution.</title>
        <authorList>
            <person name="Chen J."/>
            <person name="Huang Q."/>
            <person name="Gao D."/>
            <person name="Wang J."/>
            <person name="Lang Y."/>
            <person name="Liu T."/>
            <person name="Li B."/>
            <person name="Bai Z."/>
            <person name="Luis Goicoechea J."/>
            <person name="Liang C."/>
            <person name="Chen C."/>
            <person name="Zhang W."/>
            <person name="Sun S."/>
            <person name="Liao Y."/>
            <person name="Zhang X."/>
            <person name="Yang L."/>
            <person name="Song C."/>
            <person name="Wang M."/>
            <person name="Shi J."/>
            <person name="Liu G."/>
            <person name="Liu J."/>
            <person name="Zhou H."/>
            <person name="Zhou W."/>
            <person name="Yu Q."/>
            <person name="An N."/>
            <person name="Chen Y."/>
            <person name="Cai Q."/>
            <person name="Wang B."/>
            <person name="Liu B."/>
            <person name="Min J."/>
            <person name="Huang Y."/>
            <person name="Wu H."/>
            <person name="Li Z."/>
            <person name="Zhang Y."/>
            <person name="Yin Y."/>
            <person name="Song W."/>
            <person name="Jiang J."/>
            <person name="Jackson S.A."/>
            <person name="Wing R.A."/>
            <person name="Wang J."/>
            <person name="Chen M."/>
        </authorList>
    </citation>
    <scope>NUCLEOTIDE SEQUENCE [LARGE SCALE GENOMIC DNA]</scope>
    <source>
        <strain evidence="8">cv. IRGC 101232</strain>
    </source>
</reference>
<sequence length="135" mass="14429">MASGGAEVSDLAAEAPLLVAKPGEPPRRNTFAFICATLASMTTILMGYNLALMSGAELFIREDLGLADEQVEVLSGSMNVFMLVMTFISVAGGITMAGCFFLYAGAMVAAWVFVYVRLPETRGRSLEDMDVLFAK</sequence>
<feature type="transmembrane region" description="Helical" evidence="7">
    <location>
        <begin position="73"/>
        <end position="94"/>
    </location>
</feature>
<dbReference type="AlphaFoldDB" id="J3N9S0"/>
<evidence type="ECO:0000256" key="2">
    <source>
        <dbReference type="ARBA" id="ARBA00010992"/>
    </source>
</evidence>
<dbReference type="GO" id="GO:0016020">
    <property type="term" value="C:membrane"/>
    <property type="evidence" value="ECO:0007669"/>
    <property type="project" value="UniProtKB-SubCell"/>
</dbReference>
<dbReference type="EnsemblPlants" id="OB11G25560.1">
    <property type="protein sequence ID" value="OB11G25560.1"/>
    <property type="gene ID" value="OB11G25560"/>
</dbReference>
<dbReference type="GO" id="GO:0015144">
    <property type="term" value="F:carbohydrate transmembrane transporter activity"/>
    <property type="evidence" value="ECO:0007669"/>
    <property type="project" value="InterPro"/>
</dbReference>
<proteinExistence type="inferred from homology"/>
<evidence type="ECO:0000256" key="1">
    <source>
        <dbReference type="ARBA" id="ARBA00004370"/>
    </source>
</evidence>
<dbReference type="InterPro" id="IPR036259">
    <property type="entry name" value="MFS_trans_sf"/>
</dbReference>
<evidence type="ECO:0000313" key="8">
    <source>
        <dbReference type="EnsemblPlants" id="OB11G25560.1"/>
    </source>
</evidence>